<keyword evidence="1" id="KW-0812">Transmembrane</keyword>
<dbReference type="Proteomes" id="UP000007488">
    <property type="component" value="Chromosome"/>
</dbReference>
<name>F0SZZ2_SYNGF</name>
<accession>F0SZZ2</accession>
<proteinExistence type="predicted"/>
<keyword evidence="1" id="KW-1133">Transmembrane helix</keyword>
<protein>
    <submittedName>
        <fullName evidence="2">Septum formation initiator</fullName>
    </submittedName>
</protein>
<dbReference type="Pfam" id="PF04977">
    <property type="entry name" value="DivIC"/>
    <property type="match status" value="1"/>
</dbReference>
<organism evidence="2 3">
    <name type="scientific">Syntrophobotulus glycolicus (strain DSM 8271 / FlGlyR)</name>
    <dbReference type="NCBI Taxonomy" id="645991"/>
    <lineage>
        <taxon>Bacteria</taxon>
        <taxon>Bacillati</taxon>
        <taxon>Bacillota</taxon>
        <taxon>Clostridia</taxon>
        <taxon>Eubacteriales</taxon>
        <taxon>Desulfitobacteriaceae</taxon>
        <taxon>Syntrophobotulus</taxon>
    </lineage>
</organism>
<dbReference type="InterPro" id="IPR007060">
    <property type="entry name" value="FtsL/DivIC"/>
</dbReference>
<dbReference type="eggNOG" id="COG2919">
    <property type="taxonomic scope" value="Bacteria"/>
</dbReference>
<dbReference type="OrthoDB" id="1796849at2"/>
<reference evidence="2 3" key="1">
    <citation type="journal article" date="2011" name="Stand. Genomic Sci.">
        <title>Complete genome sequence of Syntrophobotulus glycolicus type strain (FlGlyR).</title>
        <authorList>
            <person name="Han C."/>
            <person name="Mwirichia R."/>
            <person name="Chertkov O."/>
            <person name="Held B."/>
            <person name="Lapidus A."/>
            <person name="Nolan M."/>
            <person name="Lucas S."/>
            <person name="Hammon N."/>
            <person name="Deshpande S."/>
            <person name="Cheng J.F."/>
            <person name="Tapia R."/>
            <person name="Goodwin L."/>
            <person name="Pitluck S."/>
            <person name="Huntemann M."/>
            <person name="Liolios K."/>
            <person name="Ivanova N."/>
            <person name="Pagani I."/>
            <person name="Mavromatis K."/>
            <person name="Ovchinikova G."/>
            <person name="Pati A."/>
            <person name="Chen A."/>
            <person name="Palaniappan K."/>
            <person name="Land M."/>
            <person name="Hauser L."/>
            <person name="Brambilla E.M."/>
            <person name="Rohde M."/>
            <person name="Spring S."/>
            <person name="Sikorski J."/>
            <person name="Goker M."/>
            <person name="Woyke T."/>
            <person name="Bristow J."/>
            <person name="Eisen J.A."/>
            <person name="Markowitz V."/>
            <person name="Hugenholtz P."/>
            <person name="Kyrpides N.C."/>
            <person name="Klenk H.P."/>
            <person name="Detter J.C."/>
        </authorList>
    </citation>
    <scope>NUCLEOTIDE SEQUENCE [LARGE SCALE GENOMIC DNA]</scope>
    <source>
        <strain evidence="3">DSM 8271 / FlGlyR</strain>
    </source>
</reference>
<evidence type="ECO:0000313" key="3">
    <source>
        <dbReference type="Proteomes" id="UP000007488"/>
    </source>
</evidence>
<evidence type="ECO:0000256" key="1">
    <source>
        <dbReference type="SAM" id="Phobius"/>
    </source>
</evidence>
<dbReference type="HOGENOM" id="CLU_1657995_0_0_9"/>
<evidence type="ECO:0000313" key="2">
    <source>
        <dbReference type="EMBL" id="ADY55003.1"/>
    </source>
</evidence>
<dbReference type="RefSeq" id="WP_013623874.1">
    <property type="nucleotide sequence ID" value="NC_015172.1"/>
</dbReference>
<dbReference type="KEGG" id="sgy:Sgly_0641"/>
<dbReference type="EMBL" id="CP002547">
    <property type="protein sequence ID" value="ADY55003.1"/>
    <property type="molecule type" value="Genomic_DNA"/>
</dbReference>
<dbReference type="AlphaFoldDB" id="F0SZZ2"/>
<keyword evidence="1" id="KW-0472">Membrane</keyword>
<gene>
    <name evidence="2" type="ordered locus">Sgly_0641</name>
</gene>
<feature type="transmembrane region" description="Helical" evidence="1">
    <location>
        <begin position="42"/>
        <end position="64"/>
    </location>
</feature>
<dbReference type="STRING" id="645991.Sgly_0641"/>
<reference evidence="3" key="2">
    <citation type="submission" date="2011-02" db="EMBL/GenBank/DDBJ databases">
        <title>The complete genome of Syntrophobotulus glycolicus DSM 8271.</title>
        <authorList>
            <person name="Lucas S."/>
            <person name="Copeland A."/>
            <person name="Lapidus A."/>
            <person name="Bruce D."/>
            <person name="Goodwin L."/>
            <person name="Pitluck S."/>
            <person name="Kyrpides N."/>
            <person name="Mavromatis K."/>
            <person name="Pagani I."/>
            <person name="Ivanova N."/>
            <person name="Mikhailova N."/>
            <person name="Chertkov O."/>
            <person name="Held B."/>
            <person name="Detter J.C."/>
            <person name="Tapia R."/>
            <person name="Han C."/>
            <person name="Land M."/>
            <person name="Hauser L."/>
            <person name="Markowitz V."/>
            <person name="Cheng J.-F."/>
            <person name="Hugenholtz P."/>
            <person name="Woyke T."/>
            <person name="Wu D."/>
            <person name="Spring S."/>
            <person name="Schroeder M."/>
            <person name="Brambilla E."/>
            <person name="Klenk H.-P."/>
            <person name="Eisen J.A."/>
        </authorList>
    </citation>
    <scope>NUCLEOTIDE SEQUENCE [LARGE SCALE GENOMIC DNA]</scope>
    <source>
        <strain evidence="3">DSM 8271 / FlGlyR</strain>
    </source>
</reference>
<sequence length="174" mass="19099">MLMAQRKFEYSTPNEYQSYPEELFDLRPNRTKKIKSAPKKKASTAIGLKSLCMMITVVTIFGLIGAKTIHTTVVKGAELKAIQKEIDTLSAENTMLQIEKDKLSSVSRIEKAALAMGMEKPQGTIFIASNLIKPANTAGVENTQQNIATPAPEAPNTLASIFKAFTSFFAITQR</sequence>
<keyword evidence="3" id="KW-1185">Reference proteome</keyword>